<protein>
    <recommendedName>
        <fullName evidence="4">DUF4345 domain-containing protein</fullName>
    </recommendedName>
</protein>
<dbReference type="Pfam" id="PF14248">
    <property type="entry name" value="DUF4345"/>
    <property type="match status" value="1"/>
</dbReference>
<evidence type="ECO:0008006" key="4">
    <source>
        <dbReference type="Google" id="ProtNLM"/>
    </source>
</evidence>
<reference evidence="2 3" key="1">
    <citation type="journal article" date="2016" name="Sci. Rep.">
        <title>Peltaster fructicola genome reveals evolution from an invasive phytopathogen to an ectophytic parasite.</title>
        <authorList>
            <person name="Xu C."/>
            <person name="Chen H."/>
            <person name="Gleason M.L."/>
            <person name="Xu J.R."/>
            <person name="Liu H."/>
            <person name="Zhang R."/>
            <person name="Sun G."/>
        </authorList>
    </citation>
    <scope>NUCLEOTIDE SEQUENCE [LARGE SCALE GENOMIC DNA]</scope>
    <source>
        <strain evidence="2 3">LNHT1506</strain>
    </source>
</reference>
<dbReference type="Proteomes" id="UP000503462">
    <property type="component" value="Chromosome 2"/>
</dbReference>
<dbReference type="OrthoDB" id="5141409at2759"/>
<feature type="transmembrane region" description="Helical" evidence="1">
    <location>
        <begin position="106"/>
        <end position="126"/>
    </location>
</feature>
<feature type="transmembrane region" description="Helical" evidence="1">
    <location>
        <begin position="81"/>
        <end position="100"/>
    </location>
</feature>
<gene>
    <name evidence="2" type="ORF">AMS68_003667</name>
</gene>
<dbReference type="EMBL" id="CP051140">
    <property type="protein sequence ID" value="QIW98149.1"/>
    <property type="molecule type" value="Genomic_DNA"/>
</dbReference>
<dbReference type="InterPro" id="IPR025597">
    <property type="entry name" value="DUF4345"/>
</dbReference>
<organism evidence="2 3">
    <name type="scientific">Peltaster fructicola</name>
    <dbReference type="NCBI Taxonomy" id="286661"/>
    <lineage>
        <taxon>Eukaryota</taxon>
        <taxon>Fungi</taxon>
        <taxon>Dikarya</taxon>
        <taxon>Ascomycota</taxon>
        <taxon>Pezizomycotina</taxon>
        <taxon>Dothideomycetes</taxon>
        <taxon>Dothideomycetes incertae sedis</taxon>
        <taxon>Peltaster</taxon>
    </lineage>
</organism>
<name>A0A6H0XUM2_9PEZI</name>
<accession>A0A6H0XUM2</accession>
<proteinExistence type="predicted"/>
<keyword evidence="3" id="KW-1185">Reference proteome</keyword>
<keyword evidence="1" id="KW-1133">Transmembrane helix</keyword>
<evidence type="ECO:0000313" key="3">
    <source>
        <dbReference type="Proteomes" id="UP000503462"/>
    </source>
</evidence>
<dbReference type="AlphaFoldDB" id="A0A6H0XUM2"/>
<feature type="transmembrane region" description="Helical" evidence="1">
    <location>
        <begin position="51"/>
        <end position="69"/>
    </location>
</feature>
<evidence type="ECO:0000256" key="1">
    <source>
        <dbReference type="SAM" id="Phobius"/>
    </source>
</evidence>
<sequence length="128" mass="13413">MALSSEVLSRILKGSALFALATGSMDMVLGSGALSLPASTPIKGPMAVMDSQLSFLGAVWAGYGAALWWASNDMKARRELLGILGMVMFVGGLARINSYFKHGFGASWILPAMVVELVGPPAMYLLGC</sequence>
<evidence type="ECO:0000313" key="2">
    <source>
        <dbReference type="EMBL" id="QIW98149.1"/>
    </source>
</evidence>
<keyword evidence="1" id="KW-0472">Membrane</keyword>
<keyword evidence="1" id="KW-0812">Transmembrane</keyword>